<organism evidence="3 4">
    <name type="scientific">Hibiscus syriacus</name>
    <name type="common">Rose of Sharon</name>
    <dbReference type="NCBI Taxonomy" id="106335"/>
    <lineage>
        <taxon>Eukaryota</taxon>
        <taxon>Viridiplantae</taxon>
        <taxon>Streptophyta</taxon>
        <taxon>Embryophyta</taxon>
        <taxon>Tracheophyta</taxon>
        <taxon>Spermatophyta</taxon>
        <taxon>Magnoliopsida</taxon>
        <taxon>eudicotyledons</taxon>
        <taxon>Gunneridae</taxon>
        <taxon>Pentapetalae</taxon>
        <taxon>rosids</taxon>
        <taxon>malvids</taxon>
        <taxon>Malvales</taxon>
        <taxon>Malvaceae</taxon>
        <taxon>Malvoideae</taxon>
        <taxon>Hibiscus</taxon>
    </lineage>
</organism>
<dbReference type="AlphaFoldDB" id="A0A6A3APE5"/>
<dbReference type="Gene3D" id="2.60.120.330">
    <property type="entry name" value="B-lactam Antibiotic, Isopenicillin N Synthase, Chain"/>
    <property type="match status" value="1"/>
</dbReference>
<evidence type="ECO:0000259" key="2">
    <source>
        <dbReference type="PROSITE" id="PS51471"/>
    </source>
</evidence>
<dbReference type="GO" id="GO:0051213">
    <property type="term" value="F:dioxygenase activity"/>
    <property type="evidence" value="ECO:0007669"/>
    <property type="project" value="UniProtKB-KW"/>
</dbReference>
<dbReference type="PANTHER" id="PTHR47990">
    <property type="entry name" value="2-OXOGLUTARATE (2OG) AND FE(II)-DEPENDENT OXYGENASE SUPERFAMILY PROTEIN-RELATED"/>
    <property type="match status" value="1"/>
</dbReference>
<keyword evidence="1" id="KW-0560">Oxidoreductase</keyword>
<comment type="caution">
    <text evidence="3">The sequence shown here is derived from an EMBL/GenBank/DDBJ whole genome shotgun (WGS) entry which is preliminary data.</text>
</comment>
<dbReference type="Pfam" id="PF03171">
    <property type="entry name" value="2OG-FeII_Oxy"/>
    <property type="match status" value="1"/>
</dbReference>
<evidence type="ECO:0000313" key="3">
    <source>
        <dbReference type="EMBL" id="KAE8705125.1"/>
    </source>
</evidence>
<feature type="domain" description="Fe2OG dioxygenase" evidence="2">
    <location>
        <begin position="158"/>
        <end position="259"/>
    </location>
</feature>
<evidence type="ECO:0000256" key="1">
    <source>
        <dbReference type="RuleBase" id="RU003682"/>
    </source>
</evidence>
<gene>
    <name evidence="3" type="ORF">F3Y22_tig00110430pilonHSYRG00295</name>
</gene>
<comment type="similarity">
    <text evidence="1">Belongs to the iron/ascorbate-dependent oxidoreductase family.</text>
</comment>
<reference evidence="3" key="1">
    <citation type="submission" date="2019-09" db="EMBL/GenBank/DDBJ databases">
        <title>Draft genome information of white flower Hibiscus syriacus.</title>
        <authorList>
            <person name="Kim Y.-M."/>
        </authorList>
    </citation>
    <scope>NUCLEOTIDE SEQUENCE [LARGE SCALE GENOMIC DNA]</scope>
    <source>
        <strain evidence="3">YM2019G1</strain>
    </source>
</reference>
<keyword evidence="1" id="KW-0408">Iron</keyword>
<dbReference type="GO" id="GO:0046872">
    <property type="term" value="F:metal ion binding"/>
    <property type="evidence" value="ECO:0007669"/>
    <property type="project" value="UniProtKB-KW"/>
</dbReference>
<dbReference type="EMBL" id="VEPZ02000983">
    <property type="protein sequence ID" value="KAE8705125.1"/>
    <property type="molecule type" value="Genomic_DNA"/>
</dbReference>
<dbReference type="InterPro" id="IPR027443">
    <property type="entry name" value="IPNS-like_sf"/>
</dbReference>
<dbReference type="SUPFAM" id="SSF51197">
    <property type="entry name" value="Clavaminate synthase-like"/>
    <property type="match status" value="1"/>
</dbReference>
<name>A0A6A3APE5_HIBSY</name>
<dbReference type="InterPro" id="IPR044861">
    <property type="entry name" value="IPNS-like_FE2OG_OXY"/>
</dbReference>
<keyword evidence="4" id="KW-1185">Reference proteome</keyword>
<dbReference type="Proteomes" id="UP000436088">
    <property type="component" value="Unassembled WGS sequence"/>
</dbReference>
<dbReference type="InterPro" id="IPR005123">
    <property type="entry name" value="Oxoglu/Fe-dep_dioxygenase_dom"/>
</dbReference>
<dbReference type="PROSITE" id="PS51471">
    <property type="entry name" value="FE2OG_OXY"/>
    <property type="match status" value="1"/>
</dbReference>
<sequence length="271" mass="30003">MLSHLRTRHAFKAHPTHDFTSLHKLDDPTHGINATMAVTLSPEKPSPPKPFRLSISTTLMLFKVLAMHAELGEFSKSQPWNRGADALSPIELKAARSPDGVSGYGFARISSFVCKLMWSEGFTVLGPPDEQFRQLWPHGYSNQCKISNGLAQMVTLKEASAALQLNYYPACPDPDRAMGLAEHIDSTLLTLLYQNNTSGLQVFKEGVGWVTVPPIPGRLVINVGDLMHILSNGSYQSVLHRVMVNRTRHRLSIAYLYGPPPCVEISPHPKQ</sequence>
<protein>
    <submittedName>
        <fullName evidence="3">Gibberellin 3-beta-dioxygenase 1</fullName>
    </submittedName>
</protein>
<keyword evidence="1" id="KW-0479">Metal-binding</keyword>
<dbReference type="InterPro" id="IPR050231">
    <property type="entry name" value="Iron_ascorbate_oxido_reductase"/>
</dbReference>
<proteinExistence type="inferred from homology"/>
<evidence type="ECO:0000313" key="4">
    <source>
        <dbReference type="Proteomes" id="UP000436088"/>
    </source>
</evidence>
<accession>A0A6A3APE5</accession>